<keyword evidence="2" id="KW-0687">Ribonucleoprotein</keyword>
<proteinExistence type="predicted"/>
<dbReference type="AlphaFoldDB" id="A0A0L6W833"/>
<dbReference type="Pfam" id="PF01248">
    <property type="entry name" value="Ribosomal_L7Ae"/>
    <property type="match status" value="1"/>
</dbReference>
<keyword evidence="3" id="KW-1185">Reference proteome</keyword>
<sequence>MTQKAYDMLGLAQRAGKLISGEAAVEANLHKGKGKLVILANDASARTKNKFIQLAGLMGVQHIIAGDKMRFGISLGKSPRSVLCITDEGFARRIKELFSSNL</sequence>
<feature type="domain" description="Ribosomal protein eL8/eL30/eS12/Gadd45" evidence="1">
    <location>
        <begin position="4"/>
        <end position="92"/>
    </location>
</feature>
<dbReference type="GO" id="GO:0005840">
    <property type="term" value="C:ribosome"/>
    <property type="evidence" value="ECO:0007669"/>
    <property type="project" value="UniProtKB-KW"/>
</dbReference>
<comment type="caution">
    <text evidence="2">The sequence shown here is derived from an EMBL/GenBank/DDBJ whole genome shotgun (WGS) entry which is preliminary data.</text>
</comment>
<dbReference type="EMBL" id="LGTE01000001">
    <property type="protein sequence ID" value="KNZ71249.1"/>
    <property type="molecule type" value="Genomic_DNA"/>
</dbReference>
<dbReference type="InterPro" id="IPR004038">
    <property type="entry name" value="Ribosomal_eL8/eL30/eS12/Gad45"/>
</dbReference>
<gene>
    <name evidence="2" type="ORF">Tfer_0328</name>
</gene>
<keyword evidence="2" id="KW-0689">Ribosomal protein</keyword>
<dbReference type="PATRIC" id="fig|281456.6.peg.344"/>
<evidence type="ECO:0000313" key="2">
    <source>
        <dbReference type="EMBL" id="KNZ71249.1"/>
    </source>
</evidence>
<dbReference type="RefSeq" id="WP_052216577.1">
    <property type="nucleotide sequence ID" value="NZ_LGTE01000001.1"/>
</dbReference>
<dbReference type="InterPro" id="IPR029064">
    <property type="entry name" value="Ribosomal_eL30-like_sf"/>
</dbReference>
<evidence type="ECO:0000259" key="1">
    <source>
        <dbReference type="Pfam" id="PF01248"/>
    </source>
</evidence>
<name>A0A0L6W833_9FIRM</name>
<organism evidence="2 3">
    <name type="scientific">Thermincola ferriacetica</name>
    <dbReference type="NCBI Taxonomy" id="281456"/>
    <lineage>
        <taxon>Bacteria</taxon>
        <taxon>Bacillati</taxon>
        <taxon>Bacillota</taxon>
        <taxon>Clostridia</taxon>
        <taxon>Eubacteriales</taxon>
        <taxon>Thermincolaceae</taxon>
        <taxon>Thermincola</taxon>
    </lineage>
</organism>
<accession>A0A0L6W833</accession>
<evidence type="ECO:0000313" key="3">
    <source>
        <dbReference type="Proteomes" id="UP000037175"/>
    </source>
</evidence>
<dbReference type="Gene3D" id="3.30.1330.30">
    <property type="match status" value="1"/>
</dbReference>
<protein>
    <submittedName>
        <fullName evidence="2">Ribosomal protein L7Ae/L30e/S12e/Gadd45</fullName>
    </submittedName>
</protein>
<reference evidence="3" key="1">
    <citation type="submission" date="2015-07" db="EMBL/GenBank/DDBJ databases">
        <title>Complete Genome of Thermincola ferriacetica strain Z-0001T.</title>
        <authorList>
            <person name="Lusk B."/>
            <person name="Badalamenti J.P."/>
            <person name="Parameswaran P."/>
            <person name="Bond D.R."/>
            <person name="Torres C.I."/>
        </authorList>
    </citation>
    <scope>NUCLEOTIDE SEQUENCE [LARGE SCALE GENOMIC DNA]</scope>
    <source>
        <strain evidence="3">Z-0001</strain>
    </source>
</reference>
<dbReference type="Proteomes" id="UP000037175">
    <property type="component" value="Unassembled WGS sequence"/>
</dbReference>
<dbReference type="SUPFAM" id="SSF55315">
    <property type="entry name" value="L30e-like"/>
    <property type="match status" value="1"/>
</dbReference>